<organism evidence="4 5">
    <name type="scientific">Gracilibacillus oryzae</name>
    <dbReference type="NCBI Taxonomy" id="1672701"/>
    <lineage>
        <taxon>Bacteria</taxon>
        <taxon>Bacillati</taxon>
        <taxon>Bacillota</taxon>
        <taxon>Bacilli</taxon>
        <taxon>Bacillales</taxon>
        <taxon>Bacillaceae</taxon>
        <taxon>Gracilibacillus</taxon>
    </lineage>
</organism>
<dbReference type="NCBIfam" id="TIGR01076">
    <property type="entry name" value="sortase_fam"/>
    <property type="match status" value="1"/>
</dbReference>
<sequence length="207" mass="22952">MKKLSILFVFAGIILLCVGGYRYFTIQAAEDQAMNEAQNILTEAKEANQANQTSQSAKSDESVEPVKQEKNSFQPETGDVVGVLEIPELNAELPIIEGTDPDELEKGVGHYKSSAYPEQSDQVVLSGHRDTVFRNLGELKNGDTFIVKLSYGDFEYEMVSSKIVDADDTTVIKSTAPREELVITTCYPFSYIGNAAERYIIYAKPVY</sequence>
<accession>A0A7C8GVL8</accession>
<feature type="active site" description="Acyl-thioester intermediate" evidence="2">
    <location>
        <position position="186"/>
    </location>
</feature>
<feature type="compositionally biased region" description="Basic and acidic residues" evidence="3">
    <location>
        <begin position="58"/>
        <end position="70"/>
    </location>
</feature>
<dbReference type="InterPro" id="IPR005754">
    <property type="entry name" value="Sortase"/>
</dbReference>
<evidence type="ECO:0000256" key="3">
    <source>
        <dbReference type="SAM" id="MobiDB-lite"/>
    </source>
</evidence>
<keyword evidence="1" id="KW-0378">Hydrolase</keyword>
<evidence type="ECO:0000313" key="5">
    <source>
        <dbReference type="Proteomes" id="UP000480246"/>
    </source>
</evidence>
<keyword evidence="5" id="KW-1185">Reference proteome</keyword>
<name>A0A7C8GVL8_9BACI</name>
<dbReference type="Pfam" id="PF04203">
    <property type="entry name" value="Sortase"/>
    <property type="match status" value="1"/>
</dbReference>
<feature type="compositionally biased region" description="Polar residues" evidence="3">
    <location>
        <begin position="48"/>
        <end position="57"/>
    </location>
</feature>
<dbReference type="InterPro" id="IPR053525">
    <property type="entry name" value="Sortase_D"/>
</dbReference>
<reference evidence="4 5" key="1">
    <citation type="submission" date="2019-10" db="EMBL/GenBank/DDBJ databases">
        <title>Gracilibacillus sp. nov. isolated from rice seeds.</title>
        <authorList>
            <person name="He S."/>
        </authorList>
    </citation>
    <scope>NUCLEOTIDE SEQUENCE [LARGE SCALE GENOMIC DNA]</scope>
    <source>
        <strain evidence="4 5">TD8</strain>
    </source>
</reference>
<dbReference type="Proteomes" id="UP000480246">
    <property type="component" value="Unassembled WGS sequence"/>
</dbReference>
<dbReference type="CDD" id="cd05828">
    <property type="entry name" value="Sortase_D_1"/>
    <property type="match status" value="1"/>
</dbReference>
<gene>
    <name evidence="4" type="ORF">F9U64_00880</name>
</gene>
<dbReference type="SUPFAM" id="SSF63817">
    <property type="entry name" value="Sortase"/>
    <property type="match status" value="1"/>
</dbReference>
<dbReference type="Gene3D" id="2.40.260.10">
    <property type="entry name" value="Sortase"/>
    <property type="match status" value="1"/>
</dbReference>
<dbReference type="RefSeq" id="WP_153400887.1">
    <property type="nucleotide sequence ID" value="NZ_ML762424.1"/>
</dbReference>
<dbReference type="OrthoDB" id="165822at2"/>
<evidence type="ECO:0000256" key="1">
    <source>
        <dbReference type="ARBA" id="ARBA00022801"/>
    </source>
</evidence>
<comment type="caution">
    <text evidence="4">The sequence shown here is derived from an EMBL/GenBank/DDBJ whole genome shotgun (WGS) entry which is preliminary data.</text>
</comment>
<proteinExistence type="predicted"/>
<protein>
    <submittedName>
        <fullName evidence="4">Class D sortase</fullName>
    </submittedName>
</protein>
<evidence type="ECO:0000256" key="2">
    <source>
        <dbReference type="PIRSR" id="PIRSR605754-1"/>
    </source>
</evidence>
<evidence type="ECO:0000313" key="4">
    <source>
        <dbReference type="EMBL" id="KAB8139380.1"/>
    </source>
</evidence>
<dbReference type="AlphaFoldDB" id="A0A7C8GVL8"/>
<dbReference type="NCBIfam" id="NF033746">
    <property type="entry name" value="class_D_sortase"/>
    <property type="match status" value="1"/>
</dbReference>
<dbReference type="InterPro" id="IPR023365">
    <property type="entry name" value="Sortase_dom-sf"/>
</dbReference>
<feature type="active site" description="Proton donor/acceptor" evidence="2">
    <location>
        <position position="128"/>
    </location>
</feature>
<dbReference type="EMBL" id="WEID01000004">
    <property type="protein sequence ID" value="KAB8139380.1"/>
    <property type="molecule type" value="Genomic_DNA"/>
</dbReference>
<dbReference type="InterPro" id="IPR041999">
    <property type="entry name" value="Sortase_D_1"/>
</dbReference>
<dbReference type="GO" id="GO:0016787">
    <property type="term" value="F:hydrolase activity"/>
    <property type="evidence" value="ECO:0007669"/>
    <property type="project" value="UniProtKB-KW"/>
</dbReference>
<feature type="region of interest" description="Disordered" evidence="3">
    <location>
        <begin position="46"/>
        <end position="77"/>
    </location>
</feature>